<dbReference type="AlphaFoldDB" id="A0A5C6P998"/>
<evidence type="ECO:0000256" key="1">
    <source>
        <dbReference type="ARBA" id="ARBA00010560"/>
    </source>
</evidence>
<dbReference type="PANTHER" id="PTHR13354:SF9">
    <property type="entry name" value="LYSINE-SPECIFIC DEMETHYLASE RSBN1L"/>
    <property type="match status" value="1"/>
</dbReference>
<feature type="compositionally biased region" description="Basic and acidic residues" evidence="2">
    <location>
        <begin position="1030"/>
        <end position="1058"/>
    </location>
</feature>
<feature type="compositionally biased region" description="Basic and acidic residues" evidence="2">
    <location>
        <begin position="920"/>
        <end position="932"/>
    </location>
</feature>
<feature type="compositionally biased region" description="Basic and acidic residues" evidence="2">
    <location>
        <begin position="151"/>
        <end position="172"/>
    </location>
</feature>
<feature type="compositionally biased region" description="Basic residues" evidence="2">
    <location>
        <begin position="115"/>
        <end position="126"/>
    </location>
</feature>
<accession>A0A5C6P998</accession>
<feature type="compositionally biased region" description="Basic residues" evidence="2">
    <location>
        <begin position="173"/>
        <end position="186"/>
    </location>
</feature>
<evidence type="ECO:0000313" key="4">
    <source>
        <dbReference type="Proteomes" id="UP000324091"/>
    </source>
</evidence>
<feature type="compositionally biased region" description="Basic and acidic residues" evidence="2">
    <location>
        <begin position="819"/>
        <end position="831"/>
    </location>
</feature>
<feature type="compositionally biased region" description="Basic and acidic residues" evidence="2">
    <location>
        <begin position="740"/>
        <end position="749"/>
    </location>
</feature>
<dbReference type="PANTHER" id="PTHR13354">
    <property type="entry name" value="ROUND SPERMATID BASIC PROTEIN 1"/>
    <property type="match status" value="1"/>
</dbReference>
<name>A0A5C6P998_9TELE</name>
<feature type="compositionally biased region" description="Basic and acidic residues" evidence="2">
    <location>
        <begin position="678"/>
        <end position="697"/>
    </location>
</feature>
<feature type="region of interest" description="Disordered" evidence="2">
    <location>
        <begin position="668"/>
        <end position="697"/>
    </location>
</feature>
<comment type="caution">
    <text evidence="3">The sequence shown here is derived from an EMBL/GenBank/DDBJ whole genome shotgun (WGS) entry which is preliminary data.</text>
</comment>
<dbReference type="EMBL" id="RHFK02000005">
    <property type="protein sequence ID" value="TWW75509.1"/>
    <property type="molecule type" value="Genomic_DNA"/>
</dbReference>
<organism evidence="3 4">
    <name type="scientific">Takifugu flavidus</name>
    <name type="common">sansaifugu</name>
    <dbReference type="NCBI Taxonomy" id="433684"/>
    <lineage>
        <taxon>Eukaryota</taxon>
        <taxon>Metazoa</taxon>
        <taxon>Chordata</taxon>
        <taxon>Craniata</taxon>
        <taxon>Vertebrata</taxon>
        <taxon>Euteleostomi</taxon>
        <taxon>Actinopterygii</taxon>
        <taxon>Neopterygii</taxon>
        <taxon>Teleostei</taxon>
        <taxon>Neoteleostei</taxon>
        <taxon>Acanthomorphata</taxon>
        <taxon>Eupercaria</taxon>
        <taxon>Tetraodontiformes</taxon>
        <taxon>Tetradontoidea</taxon>
        <taxon>Tetraodontidae</taxon>
        <taxon>Takifugu</taxon>
    </lineage>
</organism>
<feature type="compositionally biased region" description="Basic and acidic residues" evidence="2">
    <location>
        <begin position="862"/>
        <end position="910"/>
    </location>
</feature>
<evidence type="ECO:0000313" key="3">
    <source>
        <dbReference type="EMBL" id="TWW75509.1"/>
    </source>
</evidence>
<feature type="region of interest" description="Disordered" evidence="2">
    <location>
        <begin position="111"/>
        <end position="186"/>
    </location>
</feature>
<protein>
    <submittedName>
        <fullName evidence="3">Round spermatid basic protein 1-like</fullName>
    </submittedName>
</protein>
<comment type="similarity">
    <text evidence="1">Belongs to the round spermatid basic protein 1 family.</text>
</comment>
<dbReference type="Proteomes" id="UP000324091">
    <property type="component" value="Chromosome 13"/>
</dbReference>
<gene>
    <name evidence="3" type="ORF">D4764_13G0001710</name>
</gene>
<feature type="region of interest" description="Disordered" evidence="2">
    <location>
        <begin position="221"/>
        <end position="245"/>
    </location>
</feature>
<feature type="region of interest" description="Disordered" evidence="2">
    <location>
        <begin position="1"/>
        <end position="94"/>
    </location>
</feature>
<feature type="compositionally biased region" description="Low complexity" evidence="2">
    <location>
        <begin position="1132"/>
        <end position="1143"/>
    </location>
</feature>
<dbReference type="InterPro" id="IPR026306">
    <property type="entry name" value="RSBN1/Dpy-2/CEP530"/>
</dbReference>
<feature type="compositionally biased region" description="Basic and acidic residues" evidence="2">
    <location>
        <begin position="942"/>
        <end position="963"/>
    </location>
</feature>
<feature type="compositionally biased region" description="Basic residues" evidence="2">
    <location>
        <begin position="221"/>
        <end position="230"/>
    </location>
</feature>
<feature type="compositionally biased region" description="Basic and acidic residues" evidence="2">
    <location>
        <begin position="777"/>
        <end position="792"/>
    </location>
</feature>
<reference evidence="3 4" key="1">
    <citation type="submission" date="2019-04" db="EMBL/GenBank/DDBJ databases">
        <title>Chromosome genome assembly for Takifugu flavidus.</title>
        <authorList>
            <person name="Xiao S."/>
        </authorList>
    </citation>
    <scope>NUCLEOTIDE SEQUENCE [LARGE SCALE GENOMIC DNA]</scope>
    <source>
        <strain evidence="3">HTHZ2018</strain>
        <tissue evidence="3">Muscle</tissue>
    </source>
</reference>
<keyword evidence="4" id="KW-1185">Reference proteome</keyword>
<proteinExistence type="inferred from homology"/>
<feature type="region of interest" description="Disordered" evidence="2">
    <location>
        <begin position="740"/>
        <end position="1154"/>
    </location>
</feature>
<dbReference type="GO" id="GO:0005634">
    <property type="term" value="C:nucleus"/>
    <property type="evidence" value="ECO:0007669"/>
    <property type="project" value="InterPro"/>
</dbReference>
<sequence length="1154" mass="130409">MAEAVESMHFAANSKTNSPKPLIAKRPPESRPQSSIDTYPPPPKKVRLEEKGLKPRKVNGEVCAGEKHNGKQSYGSPAKWSFGPAKPSHSTAAAVPATPVRKIFKISNFLASPPKVKRAKEKRHKEKEKSGEAQRISAAAVDRVSPASCHTKTENGDMKTAPRDHKDKERDKKKEKKKEWKNHKLPPVHDIARENGEVISPQKESAEKPKSCLDEDLLLKKLKKKKKKKHKDGERVKERHGRPKMYHRSCQTVCSGVSVALPEFLKRINGNNNMNSSDLLQHQHQDPTSISSMVRDRLSYTSPLHCAPAPGLSGIEFGHLIHIEQQANGGASVVHAYSEELACLSPDEMQRFAQEFVTLSFSEDEAQAASFVMGIIHGAASYLPDFLDYFSYKFPNAPVKMEVLGKKDIETTTMINFHSQVKRTYSQGTYRAGAMRQISLVGAVDEEVGDYFPEFLGMLAESPFLERTLPWGTFSSLRLQSPTESDDGPIMWVRPGEQMIPMADMPKSPFKRKRSTNEIKNLQYLPRTSEPREMLFEDRTRAHADHIGQGFERQTTAAVGVLKAVRCGEDSCSPARITKDVVCFHARDFPDVVMRLQLDLHEPPLSQCVQWIDDAKLNQLRREGIRYARIQLYHDDIYFIPRGVVHQFKTVSAVCSLAWHVRLKQYHQSEEEEEQEEEKMKEVCAPREERPHIKKEEIDEQFTEVDYGPVVQTVTKLEDMVAERKEDSSPILTQAFKEEQLHGRAETKEPSSTQTVQLVKQERDEGDLSHPGTETKAQQEERGQGKDVRGEDADGSQAVQKAHEEREGESASLKSPVPVRKEPDVEEDRLQKTSAPGQGLKDKTKDHLTNACHTPQIKKGKREKDEKEMLKEKERKDKDRSKEKDRKDRGKDRDREKERVKDQVKAEGGRELLTQPLAQRKKEEEEQTREACKIFQTAPPAQRDDSKMLPHIKREKEPDRDRGGAQGSSHSRPEREDAQDTHSHKHKSSHGKKEKSGHRDATPANLLLGKTPSGKEDGKKGSSKHSNIQVKKDGKKDKDVNSKEEKKKSGPAPPEHKPPRTLFTFDLFKPMDAHQAFAVTDTRPKSHHHGDCRGASSKPGSDTRTLVPSKGPKVKDSTLGKPAPPLQDTRPQQQHTLKQTLKTHMPHTHKDFLI</sequence>
<feature type="compositionally biased region" description="Basic residues" evidence="2">
    <location>
        <begin position="983"/>
        <end position="996"/>
    </location>
</feature>
<evidence type="ECO:0000256" key="2">
    <source>
        <dbReference type="SAM" id="MobiDB-lite"/>
    </source>
</evidence>
<feature type="compositionally biased region" description="Basic and acidic residues" evidence="2">
    <location>
        <begin position="971"/>
        <end position="982"/>
    </location>
</feature>